<dbReference type="PANTHER" id="PTHR22872:SF6">
    <property type="entry name" value="E3 UBIQUITIN-PROTEIN LIGASE HERC1-RELATED"/>
    <property type="match status" value="1"/>
</dbReference>
<proteinExistence type="predicted"/>
<dbReference type="InterPro" id="IPR001680">
    <property type="entry name" value="WD40_rpt"/>
</dbReference>
<dbReference type="SMART" id="SM00119">
    <property type="entry name" value="HECTc"/>
    <property type="match status" value="1"/>
</dbReference>
<feature type="compositionally biased region" description="Basic and acidic residues" evidence="13">
    <location>
        <begin position="2474"/>
        <end position="2495"/>
    </location>
</feature>
<dbReference type="Pfam" id="PF00415">
    <property type="entry name" value="RCC1"/>
    <property type="match status" value="6"/>
</dbReference>
<evidence type="ECO:0000256" key="11">
    <source>
        <dbReference type="PROSITE-ProRule" id="PRU00221"/>
    </source>
</evidence>
<dbReference type="CDD" id="cd12881">
    <property type="entry name" value="SPRY_HERC1"/>
    <property type="match status" value="1"/>
</dbReference>
<dbReference type="FunFam" id="3.30.2410.10:FF:000006">
    <property type="entry name" value="probable E3 ubiquitin-protein ligase HERC1 isoform X2"/>
    <property type="match status" value="1"/>
</dbReference>
<feature type="region of interest" description="Disordered" evidence="13">
    <location>
        <begin position="1092"/>
        <end position="1112"/>
    </location>
</feature>
<feature type="repeat" description="RCC1" evidence="12">
    <location>
        <begin position="478"/>
        <end position="530"/>
    </location>
</feature>
<dbReference type="SUPFAM" id="SSF56204">
    <property type="entry name" value="Hect, E3 ligase catalytic domain"/>
    <property type="match status" value="1"/>
</dbReference>
<accession>A0A6L2PT68</accession>
<dbReference type="InterPro" id="IPR009091">
    <property type="entry name" value="RCC1/BLIP-II"/>
</dbReference>
<feature type="compositionally biased region" description="Polar residues" evidence="13">
    <location>
        <begin position="1095"/>
        <end position="1112"/>
    </location>
</feature>
<feature type="compositionally biased region" description="Polar residues" evidence="13">
    <location>
        <begin position="2591"/>
        <end position="2610"/>
    </location>
</feature>
<feature type="repeat" description="RCC1" evidence="12">
    <location>
        <begin position="4148"/>
        <end position="4199"/>
    </location>
</feature>
<comment type="pathway">
    <text evidence="3">Protein modification; protein ubiquitination.</text>
</comment>
<comment type="subcellular location">
    <subcellularLocation>
        <location evidence="2">Cytoplasm</location>
    </subcellularLocation>
</comment>
<dbReference type="PROSITE" id="PS50237">
    <property type="entry name" value="HECT"/>
    <property type="match status" value="1"/>
</dbReference>
<evidence type="ECO:0000256" key="4">
    <source>
        <dbReference type="ARBA" id="ARBA00012485"/>
    </source>
</evidence>
<feature type="region of interest" description="Disordered" evidence="13">
    <location>
        <begin position="2387"/>
        <end position="2413"/>
    </location>
</feature>
<dbReference type="InterPro" id="IPR000408">
    <property type="entry name" value="Reg_chr_condens"/>
</dbReference>
<dbReference type="GO" id="GO:0005737">
    <property type="term" value="C:cytoplasm"/>
    <property type="evidence" value="ECO:0007669"/>
    <property type="project" value="UniProtKB-SubCell"/>
</dbReference>
<dbReference type="InterPro" id="IPR003877">
    <property type="entry name" value="SPRY_dom"/>
</dbReference>
<dbReference type="InterPro" id="IPR013320">
    <property type="entry name" value="ConA-like_dom_sf"/>
</dbReference>
<feature type="repeat" description="RCC1" evidence="12">
    <location>
        <begin position="3991"/>
        <end position="4042"/>
    </location>
</feature>
<evidence type="ECO:0000313" key="16">
    <source>
        <dbReference type="Proteomes" id="UP000502823"/>
    </source>
</evidence>
<feature type="repeat" description="RCC1" evidence="12">
    <location>
        <begin position="4096"/>
        <end position="4147"/>
    </location>
</feature>
<dbReference type="SMART" id="SM00449">
    <property type="entry name" value="SPRY"/>
    <property type="match status" value="1"/>
</dbReference>
<keyword evidence="16" id="KW-1185">Reference proteome</keyword>
<dbReference type="PROSITE" id="PS50294">
    <property type="entry name" value="WD_REPEATS_REGION"/>
    <property type="match status" value="2"/>
</dbReference>
<feature type="repeat" description="RCC1" evidence="12">
    <location>
        <begin position="425"/>
        <end position="477"/>
    </location>
</feature>
<keyword evidence="8" id="KW-0677">Repeat</keyword>
<organism evidence="15 16">
    <name type="scientific">Coptotermes formosanus</name>
    <name type="common">Formosan subterranean termite</name>
    <dbReference type="NCBI Taxonomy" id="36987"/>
    <lineage>
        <taxon>Eukaryota</taxon>
        <taxon>Metazoa</taxon>
        <taxon>Ecdysozoa</taxon>
        <taxon>Arthropoda</taxon>
        <taxon>Hexapoda</taxon>
        <taxon>Insecta</taxon>
        <taxon>Pterygota</taxon>
        <taxon>Neoptera</taxon>
        <taxon>Polyneoptera</taxon>
        <taxon>Dictyoptera</taxon>
        <taxon>Blattodea</taxon>
        <taxon>Blattoidea</taxon>
        <taxon>Termitoidae</taxon>
        <taxon>Rhinotermitidae</taxon>
        <taxon>Coptotermes</taxon>
    </lineage>
</organism>
<evidence type="ECO:0000256" key="12">
    <source>
        <dbReference type="PROSITE-ProRule" id="PRU00235"/>
    </source>
</evidence>
<dbReference type="InterPro" id="IPR035768">
    <property type="entry name" value="SPRY_HERC1"/>
</dbReference>
<comment type="caution">
    <text evidence="15">The sequence shown here is derived from an EMBL/GenBank/DDBJ whole genome shotgun (WGS) entry which is preliminary data.</text>
</comment>
<evidence type="ECO:0000256" key="7">
    <source>
        <dbReference type="ARBA" id="ARBA00022679"/>
    </source>
</evidence>
<dbReference type="Gene3D" id="3.30.2410.10">
    <property type="entry name" value="Hect, E3 ligase catalytic domain"/>
    <property type="match status" value="1"/>
</dbReference>
<dbReference type="Gene3D" id="3.30.2160.10">
    <property type="entry name" value="Hect, E3 ligase catalytic domain"/>
    <property type="match status" value="1"/>
</dbReference>
<keyword evidence="6" id="KW-0597">Phosphoprotein</keyword>
<dbReference type="Gene3D" id="2.60.120.920">
    <property type="match status" value="1"/>
</dbReference>
<reference evidence="16" key="1">
    <citation type="submission" date="2020-01" db="EMBL/GenBank/DDBJ databases">
        <title>Draft genome sequence of the Termite Coptotermes fromosanus.</title>
        <authorList>
            <person name="Itakura S."/>
            <person name="Yosikawa Y."/>
            <person name="Umezawa K."/>
        </authorList>
    </citation>
    <scope>NUCLEOTIDE SEQUENCE [LARGE SCALE GENOMIC DNA]</scope>
</reference>
<dbReference type="InterPro" id="IPR051625">
    <property type="entry name" value="Signaling_Regulatory_Domain"/>
</dbReference>
<feature type="region of interest" description="Disordered" evidence="13">
    <location>
        <begin position="2137"/>
        <end position="2158"/>
    </location>
</feature>
<feature type="region of interest" description="Disordered" evidence="13">
    <location>
        <begin position="127"/>
        <end position="151"/>
    </location>
</feature>
<feature type="repeat" description="RCC1" evidence="12">
    <location>
        <begin position="635"/>
        <end position="685"/>
    </location>
</feature>
<dbReference type="Gene3D" id="2.130.10.10">
    <property type="entry name" value="YVTN repeat-like/Quinoprotein amine dehydrogenase"/>
    <property type="match status" value="1"/>
</dbReference>
<feature type="repeat" description="RCC1" evidence="12">
    <location>
        <begin position="583"/>
        <end position="634"/>
    </location>
</feature>
<evidence type="ECO:0000256" key="1">
    <source>
        <dbReference type="ARBA" id="ARBA00000885"/>
    </source>
</evidence>
<dbReference type="Pfam" id="PF00622">
    <property type="entry name" value="SPRY"/>
    <property type="match status" value="1"/>
</dbReference>
<dbReference type="Pfam" id="PF00400">
    <property type="entry name" value="WD40"/>
    <property type="match status" value="3"/>
</dbReference>
<keyword evidence="11" id="KW-0853">WD repeat</keyword>
<feature type="repeat" description="WD" evidence="11">
    <location>
        <begin position="3334"/>
        <end position="3365"/>
    </location>
</feature>
<dbReference type="FunFam" id="2.60.120.920:FF:000015">
    <property type="entry name" value="LOW QUALITY PROTEIN: probable E3 ubiquitin-protein ligase HERC1"/>
    <property type="match status" value="1"/>
</dbReference>
<evidence type="ECO:0000256" key="3">
    <source>
        <dbReference type="ARBA" id="ARBA00004906"/>
    </source>
</evidence>
<dbReference type="Pfam" id="PF25390">
    <property type="entry name" value="WD40_RLD"/>
    <property type="match status" value="1"/>
</dbReference>
<feature type="repeat" description="RCC1" evidence="12">
    <location>
        <begin position="4043"/>
        <end position="4094"/>
    </location>
</feature>
<evidence type="ECO:0000256" key="2">
    <source>
        <dbReference type="ARBA" id="ARBA00004496"/>
    </source>
</evidence>
<comment type="catalytic activity">
    <reaction evidence="1">
        <text>S-ubiquitinyl-[E2 ubiquitin-conjugating enzyme]-L-cysteine + [acceptor protein]-L-lysine = [E2 ubiquitin-conjugating enzyme]-L-cysteine + N(6)-ubiquitinyl-[acceptor protein]-L-lysine.</text>
        <dbReference type="EC" id="2.3.2.26"/>
    </reaction>
</comment>
<feature type="repeat" description="RCC1" evidence="12">
    <location>
        <begin position="3887"/>
        <end position="3935"/>
    </location>
</feature>
<keyword evidence="5" id="KW-0963">Cytoplasm</keyword>
<feature type="domain" description="HECT" evidence="14">
    <location>
        <begin position="4388"/>
        <end position="4735"/>
    </location>
</feature>
<dbReference type="CDD" id="cd00078">
    <property type="entry name" value="HECTc"/>
    <property type="match status" value="1"/>
</dbReference>
<feature type="active site" description="Glycyl thioester intermediate" evidence="10">
    <location>
        <position position="4698"/>
    </location>
</feature>
<feature type="region of interest" description="Disordered" evidence="13">
    <location>
        <begin position="3026"/>
        <end position="3054"/>
    </location>
</feature>
<dbReference type="SMART" id="SM00320">
    <property type="entry name" value="WD40"/>
    <property type="match status" value="7"/>
</dbReference>
<feature type="compositionally biased region" description="Low complexity" evidence="13">
    <location>
        <begin position="2618"/>
        <end position="2630"/>
    </location>
</feature>
<dbReference type="Gene3D" id="2.130.10.30">
    <property type="entry name" value="Regulator of chromosome condensation 1/beta-lactamase-inhibitor protein II"/>
    <property type="match status" value="2"/>
</dbReference>
<dbReference type="InterPro" id="IPR036322">
    <property type="entry name" value="WD40_repeat_dom_sf"/>
</dbReference>
<dbReference type="PRINTS" id="PR00633">
    <property type="entry name" value="RCCNDNSATION"/>
</dbReference>
<dbReference type="InParanoid" id="A0A6L2PT68"/>
<feature type="region of interest" description="Disordered" evidence="13">
    <location>
        <begin position="1401"/>
        <end position="1429"/>
    </location>
</feature>
<feature type="compositionally biased region" description="Basic and acidic residues" evidence="13">
    <location>
        <begin position="1401"/>
        <end position="1414"/>
    </location>
</feature>
<dbReference type="SUPFAM" id="SSF49899">
    <property type="entry name" value="Concanavalin A-like lectins/glucanases"/>
    <property type="match status" value="1"/>
</dbReference>
<feature type="repeat" description="RCC1" evidence="12">
    <location>
        <begin position="531"/>
        <end position="581"/>
    </location>
</feature>
<dbReference type="EC" id="2.3.2.26" evidence="4"/>
<evidence type="ECO:0000256" key="13">
    <source>
        <dbReference type="SAM" id="MobiDB-lite"/>
    </source>
</evidence>
<feature type="repeat" description="RCC1" evidence="12">
    <location>
        <begin position="4200"/>
        <end position="4251"/>
    </location>
</feature>
<dbReference type="InterPro" id="IPR000569">
    <property type="entry name" value="HECT_dom"/>
</dbReference>
<dbReference type="GO" id="GO:0061630">
    <property type="term" value="F:ubiquitin protein ligase activity"/>
    <property type="evidence" value="ECO:0007669"/>
    <property type="project" value="UniProtKB-EC"/>
</dbReference>
<dbReference type="OrthoDB" id="239701at2759"/>
<dbReference type="PROSITE" id="PS50082">
    <property type="entry name" value="WD_REPEATS_2"/>
    <property type="match status" value="2"/>
</dbReference>
<feature type="repeat" description="WD" evidence="11">
    <location>
        <begin position="3530"/>
        <end position="3562"/>
    </location>
</feature>
<feature type="compositionally biased region" description="Polar residues" evidence="13">
    <location>
        <begin position="3030"/>
        <end position="3039"/>
    </location>
</feature>
<feature type="repeat" description="RCC1" evidence="12">
    <location>
        <begin position="686"/>
        <end position="738"/>
    </location>
</feature>
<dbReference type="Pfam" id="PF00632">
    <property type="entry name" value="HECT"/>
    <property type="match status" value="1"/>
</dbReference>
<dbReference type="SUPFAM" id="SSF50985">
    <property type="entry name" value="RCC1/BLIP-II"/>
    <property type="match status" value="3"/>
</dbReference>
<dbReference type="Proteomes" id="UP000502823">
    <property type="component" value="Unassembled WGS sequence"/>
</dbReference>
<keyword evidence="7" id="KW-0808">Transferase</keyword>
<dbReference type="EMBL" id="BLKM01005581">
    <property type="protein sequence ID" value="GFG34830.1"/>
    <property type="molecule type" value="Genomic_DNA"/>
</dbReference>
<feature type="compositionally biased region" description="Basic and acidic residues" evidence="13">
    <location>
        <begin position="2178"/>
        <end position="2190"/>
    </location>
</feature>
<keyword evidence="9 10" id="KW-0833">Ubl conjugation pathway</keyword>
<protein>
    <recommendedName>
        <fullName evidence="4">HECT-type E3 ubiquitin transferase</fullName>
        <ecNumber evidence="4">2.3.2.26</ecNumber>
    </recommendedName>
</protein>
<feature type="region of interest" description="Disordered" evidence="13">
    <location>
        <begin position="2178"/>
        <end position="2201"/>
    </location>
</feature>
<dbReference type="GO" id="GO:0009966">
    <property type="term" value="P:regulation of signal transduction"/>
    <property type="evidence" value="ECO:0007669"/>
    <property type="project" value="UniProtKB-ARBA"/>
</dbReference>
<dbReference type="PROSITE" id="PS50012">
    <property type="entry name" value="RCC1_3"/>
    <property type="match status" value="12"/>
</dbReference>
<dbReference type="InterPro" id="IPR015943">
    <property type="entry name" value="WD40/YVTN_repeat-like_dom_sf"/>
</dbReference>
<evidence type="ECO:0000256" key="10">
    <source>
        <dbReference type="PROSITE-ProRule" id="PRU00104"/>
    </source>
</evidence>
<dbReference type="PROSITE" id="PS00626">
    <property type="entry name" value="RCC1_2"/>
    <property type="match status" value="2"/>
</dbReference>
<dbReference type="Gene3D" id="3.90.1750.10">
    <property type="entry name" value="Hect, E3 ligase catalytic domains"/>
    <property type="match status" value="1"/>
</dbReference>
<sequence>MPGLLSSNFKLKWQDHLNNIWAGENCDNIATRDGVMLLYDHLVANKEVIVVPAPSCPLNQGPVLPDFDCDSPSAAELDHHVAALLSTQLELARTFCAESAYATVLHQRLLVLQRIFHAVSVKYHDKEKARSQTSGHASESRQETSESGPERACSASQALIEMAVKTGLSLLFALLRQSWQQNTMPGSPVLCNEVLCTASEVVRTLPPLSLANDSQITALGAQSLQEVTRFLRHAALPTSGADSVGQLLASELLLELALQRGSLIYLLEWIDMALCASCGKQDDKNPAGAKITASVFLKAVSKMRSTAEGDDGLDGKSWYNLTSDESGKVLLYQAAMCLMEELVNLACDYTRSCLGSEHRESQATSTCSSTVADKCDVYVCGSNSSHQVAEESQEKILVPRLARAFTQAQQVEAGQYCSFIIHINGTLSACGKGSYGRLGLGDSNNQPQPKRVVIDGTVKKVSSSKGSDGHTLALTDDGKVYSWGDGDYGKLGHGNCTTQKQPRLVAGALSGKVVKFVHAGYRHSAAVTEEGELYTWGEGDHGRLGSHGDYNGRNMPTLVRDLNGVGSVACGSAHTIALSADGKTVWSFGSADNGKLGHGDTQKTSRPKVIEALQGLYIRKVAAGSLFSLALTTNGQLYTWGFGPCLGITAGETTSLLPQLVEDLAAVRIIDVAVGDSHVLALTHDSEVFAWGSNSMGQCGQGHSTSPITRPQRVLGLEGVPVNQISAGTSHSVFWTALPSDRQVVTWHRPFCVDLQEGTFSLLRSFLEKYCSGFNQDSCPPPFPTFGEHHQFVLLCLKLLSAHLSLALTGGLATSVLGSQARPLRHLLFRLVDIPTPTSVKTVVSETLAIGAPMLLPPLRERMELLHSLLPQGPDLSSGQKMLLGIILTSLEDHSHVSSLLGYSYSAESEDRLGSQDLHLAEVLMKTLLRNLSFHTGECLNELEKNLDKGQAELADSSNQVTHLHDLLSSLQTHLLAYCSINTYDSPMLALSITLLQNHLSILLPLAYDILRKAAHIVQNFPNCLSQLYGILHQSLAGAMLSKILHSLLLLPVACVQSLLFHLLGILAPLDCLNRVLPDGVHCGKERNSLPEGVQCQQESNSSSEVSTPTPNDVTEHSWLWLLDLERTCSLLIGKCLGGMLIGSPLSEEEKETRCWLSSPLFSHGLEKHGSDLVLLLRELTFGAQACDGDSYRHLESIITKIEVPDVRFYLRSALLPTQFWEIPEPISKERRQSSLQKAATLVSESFDAAQSSVYREDDNLREEVETVLGGASRNSGQDSSYQRQLPVCVADNHAVVEDTRRHFCYYKDMMEYAQAQDWDTCEVEDEPLLECLTRVVLTALLKHTGLLSGCNTKNAVHPAVWEIYLMVFQLRRKILSTRNNHESSPDEEVNDSVLLHSHIHSRERDEESCRADEQVEDADETQSDGGVMSQRAEVDNYEELCHIVLHRSIFLLAAVKGPDKPWHEDEQGSDDETDKVAGKTEDCYRLLDESHGFVSLRRLCSSILLFLCAEPGERQVLLSGTDSENGWNSDPARLYAAMTHQHIRAEHRVSALSQILELLSSCDKSSSKDEAENRLSEKVVFNTMLLSCVHQQLLAGCFGLGTLAGEGPSTQLYHYLDAVRAAPQSLQMHIRASVHHIYSLLISSLARGQGEMKNHTGESVTQLQILTVFALSVRYQPADITLAVSCRLLPMLANMCSNPVYLTSPCELQARPPVLSVASMRLLHILAMSCGMYAHRLDVAVIESVVSLIHSQLEHILMSTHTFCPSVDSNSDVNGSGGVGGSNSYINKRELRSVERSLGDFLVFVRRIASSRVLRKLLAGREWTNTLLTILGQQTTGEDTSLPRIQALRPRLLAIQLLAAVLPSLDRSTSTEHREQVVRELFCQLAANMWSIPQAVAERQALIKQRELQKKLYQLNSPGDIWLDTEQCEENIPVQEMGFEPEKCLCCTVEGGQTLVHGPGGRGYGLGNTAISSGCYQWKFLIVKENKGNEGTCVGVARFPIKDYSHRTTTDMWLYRAYSFTQGDYITVILDMDARTVSFGKNGDEPRLAFEDVDATELYPCVMFYSTNPGEKVKMTDMQVRGTPRDMLPGDPYCAPLSAVLAEAYISLLRKLSTSDMWSRQVSDCLMERLNQTRELLPARPENKSGVSDTLLGPTAHTGSANIQFQRQVNHEGIQHSVQEEEKNEEHSTGKSGRGQENNQTDWLKDVNLDQLCKEVWPALAVIGGVDRGLRVGGQCIHKPSGRKAVVLGTLKQGLAFVKVQWDDAEASVSDALLSTLEPCEPLPFNTSKLKDIPPDVFLQIIRLSGLTDELHFPRCHLTSAEMELMNEDPVPQDLRRRHSSVTTDSWRLPTHHDSQLLADSSKLTAARTVESLTNEMVSSIIGEVTQRRGSTERLTQSGSDTRVEGENDGNATSKDTVAARVANHKLLECEIVCLQLAFLQLAALKSLATLLSCGRYSELLLVPNAVPQKSSDGLDKDKENVGDAELKQQKSETESSEEQGNTDETLKENGCLLLEEAELRECDPFQLLTLMLCIRFMVSKSVQQCKLRSLVSLSEIERVETVLHAMYVRAKAEEGFHIQETETKIRSLTNIRDVNASQQDNTQESSAGPRSPHNCTSTSAPHAPSPSSLSRLVRRISPLVPPSSLPLAAAALCSFSEFSSPQLSSPSLSNKPTPQSAPLLRVHRIRTPSPPPPPIAAPLMEMGFSLKHVQKAISITGSAGDMSAHTINQLATWMIEHPCIDSEVVEGRDDDSGRSSVSDILLCRAQTVDVSQSSPDLDIGGGRRTRLGPRRACSDIRSYMAERAGQDRERQHVRGEAQPLYGVFQDAELMDSLPQGIESVRMSDMGSSSGVFPTAATQMDYGLPVVCGICHQVSSHLAGHMLSAHPGCGLLWGAGYCGNILGTNYLMCNECQDKYSLQFQCFPKFPDSRSVFQPSGSNNATMVGSVGGNVLPSNLAQLLAPDLMGRSSVHDEEVDILCMQTEERLTPLPDHFSRLAPYLGLGERRIAAEPLLLKEPDPLGASAVPSVTLESVSSGQPGQLKPGYGKGDSKHKSLGEQASLLTSSGDRIMALQRITGAAQILVARSVVMSALSLLSVSGTSCSLPAGLAAIGLSDIRKVVRLMSLTAGGRVELSPDLQQPLIEGGPRPGGGASCLQLGHLTNHLPPATATCLNYLSCAIAALAQTDTEASELVLHMCTKELLAAAMGAVNQSQSSRLGSPDVTPGFAVTQALVSLLASHGGTSLTSTVKEDGDGKLISSPVTDAPVISPLQLPDALAACVLSTKLASSHRQWASQQLVKCIASRVSIMSPQNLESLSFADLSGVMPQCSVVELEGHDNRASFAAWHEDRAMLASCGYDGTVRVWCSANANQAFLAHTLVFYQSENIYGSELSGELMSQLGWSASGKFVAAAIGRTVNIWHLSDGPDVVKTGEDCHVDIQPAWITSMAWPQVASQDEPEHLLVGTINGSVAMLTVFPRNKQREELVNCSQQYVSVTHIEWFDEEKEFAIAFVDGVVKLGRKNPNFQPILLSAHQGALSNLKWDPRGQLLATCGVDGVCRIWKDMESVWTCVHTLVPPHEPVSLEWSPVVGKGLVPLLLCVGTVHGRVSVWALPDAHVEECHSRLAPQLVMQLQGHLYDHPVTSLAVHRDGLLLASGHNKGPSGVVNIWSLQDGSLLQTNTGTGGVHSLTWLGETGLAVCFGRSKDVRIMRYGMTEMAQSRVLAGARASLLRQGVTGLHSAPCLRALLQALPTLLQEQYQYEKPLVLSGEQLLHSGHLKCLAALVLVLRLDRVLCYQPVPPNHEEHFTVVPEWQWLQVFSVGVHTAEAFVNRTKLPQEFCALVQEGTAEEEEESLTATNNSVWSLKADEQIMSWSTQQPHDWQIGGKCRAFLWGSGRHGQLGEAGRSSLVPVEAESFSGAQQIVCGQNCTFVIQANGTVLACGEGSYGRLGQGNSDDLHSLSIISSLQGFVITALATSCGSDGHSLALAESGEVFSWGDGDYGKLGHGNSDRQRRPRQVEALQSEEVVQVACGFKHSAVVTADGKLFTFGNGDYGRLGLGSTANKKLPERVTALDGYSVGQVACGLNHTVCVSSDGNLVWAFGDGDYGKLGLGNTATKSTPQKVDMLCGVGVKRVCCGTQFTVFLTQDGHVFTCGMDRLIGQPDCRARGHTKPQQVPALNPYFVEEIAVGAEHALALTSAGDVWGWGNNGDGQLGLGHTAIVREPQLVSALSGKGAKQISTGRTHSAAWTSPSLPRRSPGVSIPLRFGLPVHIPPQYGHLQGMSVVAIQARLKLLYRFSDTLYACWRLLPLCPQQYEWLTPSLRVFTSSQLRPLLAPRVYTLPLVRSVGRTMVQGRNYGPQVTVRRLATRGHRCKPIFVQVARQVVKMKPAELRLPSRAWKVKLVGEGADDAGGVFDDTITEMCQELISGAVPLLVPTPNATNDTGYNRDRYLLNPTLCSSQHLLWFKFLGILFGVAVRTKKPLAVPLAPLVWKLLVGEPVSIDDLEETDSLYAQSLRGIRDIHLSGVTEATFHEVIPLECFEGTSWTNQLVPIVAGGRSIPLTFHNRLQYVEQAIYFRLHELDLQVAAMREGMAWIVPVPLLSLVTAQHLEQLVCGLPHISIQLLRRVVRYRELDENNLLVQWLWDILEGFTNAERVLFMRFVSGRSRLPANLADLSQRFQVMKVDRAPDGLPTAQTCFFQLRLPPYSSQEIMAERLRYAINNCRSIDMDNYMLARNTDIGQASDDEY</sequence>
<name>A0A6L2PT68_COPFO</name>
<evidence type="ECO:0000259" key="14">
    <source>
        <dbReference type="PROSITE" id="PS50237"/>
    </source>
</evidence>
<gene>
    <name evidence="15" type="ORF">Cfor_10383</name>
</gene>
<evidence type="ECO:0000313" key="15">
    <source>
        <dbReference type="EMBL" id="GFG34830.1"/>
    </source>
</evidence>
<dbReference type="InterPro" id="IPR035983">
    <property type="entry name" value="Hect_E3_ubiquitin_ligase"/>
</dbReference>
<feature type="region of interest" description="Disordered" evidence="13">
    <location>
        <begin position="2472"/>
        <end position="2506"/>
    </location>
</feature>
<evidence type="ECO:0000256" key="6">
    <source>
        <dbReference type="ARBA" id="ARBA00022553"/>
    </source>
</evidence>
<dbReference type="InterPro" id="IPR058923">
    <property type="entry name" value="RCC1-like_dom"/>
</dbReference>
<feature type="region of interest" description="Disordered" evidence="13">
    <location>
        <begin position="2591"/>
        <end position="2630"/>
    </location>
</feature>
<dbReference type="PANTHER" id="PTHR22872">
    <property type="entry name" value="BTK-BINDING PROTEIN-RELATED"/>
    <property type="match status" value="1"/>
</dbReference>
<evidence type="ECO:0000256" key="8">
    <source>
        <dbReference type="ARBA" id="ARBA00022737"/>
    </source>
</evidence>
<dbReference type="InterPro" id="IPR043136">
    <property type="entry name" value="B30.2/SPRY_sf"/>
</dbReference>
<dbReference type="SUPFAM" id="SSF50978">
    <property type="entry name" value="WD40 repeat-like"/>
    <property type="match status" value="1"/>
</dbReference>
<evidence type="ECO:0000256" key="9">
    <source>
        <dbReference type="ARBA" id="ARBA00022786"/>
    </source>
</evidence>
<evidence type="ECO:0000256" key="5">
    <source>
        <dbReference type="ARBA" id="ARBA00022490"/>
    </source>
</evidence>